<evidence type="ECO:0000256" key="1">
    <source>
        <dbReference type="ARBA" id="ARBA00004571"/>
    </source>
</evidence>
<reference evidence="13 14" key="1">
    <citation type="submission" date="2017-08" db="EMBL/GenBank/DDBJ databases">
        <title>Reclassification of Bisgaard taxon 37 and 44.</title>
        <authorList>
            <person name="Christensen H."/>
        </authorList>
    </citation>
    <scope>NUCLEOTIDE SEQUENCE [LARGE SCALE GENOMIC DNA]</scope>
    <source>
        <strain evidence="13 14">B96_4</strain>
    </source>
</reference>
<evidence type="ECO:0000313" key="13">
    <source>
        <dbReference type="EMBL" id="RIY32495.1"/>
    </source>
</evidence>
<feature type="domain" description="Porin" evidence="12">
    <location>
        <begin position="16"/>
        <end position="328"/>
    </location>
</feature>
<dbReference type="Gene3D" id="2.40.160.10">
    <property type="entry name" value="Porin"/>
    <property type="match status" value="1"/>
</dbReference>
<evidence type="ECO:0000256" key="3">
    <source>
        <dbReference type="ARBA" id="ARBA00022448"/>
    </source>
</evidence>
<dbReference type="InterPro" id="IPR050298">
    <property type="entry name" value="Gram-neg_bact_OMP"/>
</dbReference>
<dbReference type="Proteomes" id="UP000266258">
    <property type="component" value="Unassembled WGS sequence"/>
</dbReference>
<evidence type="ECO:0000256" key="7">
    <source>
        <dbReference type="ARBA" id="ARBA00023065"/>
    </source>
</evidence>
<feature type="chain" id="PRO_5017284745" description="Porin domain-containing protein" evidence="11">
    <location>
        <begin position="27"/>
        <end position="382"/>
    </location>
</feature>
<keyword evidence="8" id="KW-0626">Porin</keyword>
<keyword evidence="3" id="KW-0813">Transport</keyword>
<dbReference type="GO" id="GO:0006811">
    <property type="term" value="P:monoatomic ion transport"/>
    <property type="evidence" value="ECO:0007669"/>
    <property type="project" value="UniProtKB-KW"/>
</dbReference>
<organism evidence="13 14">
    <name type="scientific">Psittacicella melopsittaci</name>
    <dbReference type="NCBI Taxonomy" id="2028576"/>
    <lineage>
        <taxon>Bacteria</taxon>
        <taxon>Pseudomonadati</taxon>
        <taxon>Pseudomonadota</taxon>
        <taxon>Gammaproteobacteria</taxon>
        <taxon>Pasteurellales</taxon>
        <taxon>Psittacicellaceae</taxon>
        <taxon>Psittacicella</taxon>
    </lineage>
</organism>
<comment type="subunit">
    <text evidence="2">Homotrimer.</text>
</comment>
<proteinExistence type="predicted"/>
<dbReference type="OrthoDB" id="5672338at2"/>
<dbReference type="PANTHER" id="PTHR34501:SF9">
    <property type="entry name" value="MAJOR OUTER MEMBRANE PROTEIN P.IA"/>
    <property type="match status" value="1"/>
</dbReference>
<dbReference type="GO" id="GO:0015288">
    <property type="term" value="F:porin activity"/>
    <property type="evidence" value="ECO:0007669"/>
    <property type="project" value="UniProtKB-KW"/>
</dbReference>
<keyword evidence="7" id="KW-0406">Ion transport</keyword>
<dbReference type="SUPFAM" id="SSF56935">
    <property type="entry name" value="Porins"/>
    <property type="match status" value="1"/>
</dbReference>
<dbReference type="Pfam" id="PF13609">
    <property type="entry name" value="Porin_4"/>
    <property type="match status" value="1"/>
</dbReference>
<accession>A0A3A1Y4J8</accession>
<evidence type="ECO:0000256" key="9">
    <source>
        <dbReference type="ARBA" id="ARBA00023136"/>
    </source>
</evidence>
<evidence type="ECO:0000256" key="5">
    <source>
        <dbReference type="ARBA" id="ARBA00022692"/>
    </source>
</evidence>
<dbReference type="GO" id="GO:0009279">
    <property type="term" value="C:cell outer membrane"/>
    <property type="evidence" value="ECO:0007669"/>
    <property type="project" value="UniProtKB-SubCell"/>
</dbReference>
<keyword evidence="9" id="KW-0472">Membrane</keyword>
<dbReference type="AlphaFoldDB" id="A0A3A1Y4J8"/>
<gene>
    <name evidence="13" type="ORF">CJP74_04415</name>
</gene>
<dbReference type="PANTHER" id="PTHR34501">
    <property type="entry name" value="PROTEIN YDDL-RELATED"/>
    <property type="match status" value="1"/>
</dbReference>
<sequence length="382" mass="42870">MQNYRVHMKKTLLTLALAGLVGSAFANTTVYQSDVARLYVDGYARYVYGYEKSKVENSNEDTTKGSYARYRFQFGGDFKVADSTAFGFKVRLQNNFWKDLTVKNRNLTTDVTTRSHEGEGTQYFAFDRAFVYLSNDNFGRLSLGRQVTVADGAASSDLEFLTFDPALQANFRTSGNKVAYYTSPVFNNFVFEYSYAETKYNRKVFRITDERVVQNAFAGTYAFSTGTAVKATVAFENHRNNGYNTKELKGYEVAVVQQLGDVSLAAAYDYVRTQNKDGSAQNTVSTDTHHSVVVKGFYNLNQYFQPYAGVTYQRLDTESNNTKTNVWGGYLGAQSDVYQYDSFKVRVFGEAVYLHYSTKANATGDKTTTKAPALAAGVKVFF</sequence>
<keyword evidence="14" id="KW-1185">Reference proteome</keyword>
<dbReference type="EMBL" id="NRJH01000035">
    <property type="protein sequence ID" value="RIY32495.1"/>
    <property type="molecule type" value="Genomic_DNA"/>
</dbReference>
<comment type="subcellular location">
    <subcellularLocation>
        <location evidence="1">Cell outer membrane</location>
        <topology evidence="1">Multi-pass membrane protein</topology>
    </subcellularLocation>
</comment>
<evidence type="ECO:0000256" key="10">
    <source>
        <dbReference type="ARBA" id="ARBA00023237"/>
    </source>
</evidence>
<dbReference type="InterPro" id="IPR033900">
    <property type="entry name" value="Gram_neg_porin_domain"/>
</dbReference>
<name>A0A3A1Y4J8_9GAMM</name>
<feature type="signal peptide" evidence="11">
    <location>
        <begin position="1"/>
        <end position="26"/>
    </location>
</feature>
<dbReference type="GO" id="GO:0046930">
    <property type="term" value="C:pore complex"/>
    <property type="evidence" value="ECO:0007669"/>
    <property type="project" value="UniProtKB-KW"/>
</dbReference>
<comment type="caution">
    <text evidence="13">The sequence shown here is derived from an EMBL/GenBank/DDBJ whole genome shotgun (WGS) entry which is preliminary data.</text>
</comment>
<evidence type="ECO:0000256" key="2">
    <source>
        <dbReference type="ARBA" id="ARBA00011233"/>
    </source>
</evidence>
<evidence type="ECO:0000313" key="14">
    <source>
        <dbReference type="Proteomes" id="UP000266258"/>
    </source>
</evidence>
<evidence type="ECO:0000256" key="11">
    <source>
        <dbReference type="SAM" id="SignalP"/>
    </source>
</evidence>
<keyword evidence="5" id="KW-0812">Transmembrane</keyword>
<evidence type="ECO:0000259" key="12">
    <source>
        <dbReference type="Pfam" id="PF13609"/>
    </source>
</evidence>
<evidence type="ECO:0000256" key="4">
    <source>
        <dbReference type="ARBA" id="ARBA00022452"/>
    </source>
</evidence>
<dbReference type="InterPro" id="IPR023614">
    <property type="entry name" value="Porin_dom_sf"/>
</dbReference>
<evidence type="ECO:0000256" key="6">
    <source>
        <dbReference type="ARBA" id="ARBA00022729"/>
    </source>
</evidence>
<protein>
    <recommendedName>
        <fullName evidence="12">Porin domain-containing protein</fullName>
    </recommendedName>
</protein>
<keyword evidence="4" id="KW-1134">Transmembrane beta strand</keyword>
<keyword evidence="6 11" id="KW-0732">Signal</keyword>
<keyword evidence="10" id="KW-0998">Cell outer membrane</keyword>
<evidence type="ECO:0000256" key="8">
    <source>
        <dbReference type="ARBA" id="ARBA00023114"/>
    </source>
</evidence>